<protein>
    <submittedName>
        <fullName evidence="2">Unannotated protein</fullName>
    </submittedName>
</protein>
<feature type="domain" description="DUF1214" evidence="1">
    <location>
        <begin position="266"/>
        <end position="343"/>
    </location>
</feature>
<reference evidence="2" key="1">
    <citation type="submission" date="2020-05" db="EMBL/GenBank/DDBJ databases">
        <authorList>
            <person name="Chiriac C."/>
            <person name="Salcher M."/>
            <person name="Ghai R."/>
            <person name="Kavagutti S V."/>
        </authorList>
    </citation>
    <scope>NUCLEOTIDE SEQUENCE</scope>
</reference>
<organism evidence="2">
    <name type="scientific">freshwater metagenome</name>
    <dbReference type="NCBI Taxonomy" id="449393"/>
    <lineage>
        <taxon>unclassified sequences</taxon>
        <taxon>metagenomes</taxon>
        <taxon>ecological metagenomes</taxon>
    </lineage>
</organism>
<evidence type="ECO:0000313" key="4">
    <source>
        <dbReference type="EMBL" id="CAB4966624.1"/>
    </source>
</evidence>
<dbReference type="Pfam" id="PF06742">
    <property type="entry name" value="DUF1214"/>
    <property type="match status" value="1"/>
</dbReference>
<dbReference type="EMBL" id="CAESAL010000062">
    <property type="protein sequence ID" value="CAB4345016.1"/>
    <property type="molecule type" value="Genomic_DNA"/>
</dbReference>
<dbReference type="AlphaFoldDB" id="A0A6J5ZUU3"/>
<proteinExistence type="predicted"/>
<accession>A0A6J5ZUU3</accession>
<gene>
    <name evidence="3" type="ORF">UFOPK2969_01496</name>
    <name evidence="2" type="ORF">UFOPK3331_01453</name>
    <name evidence="4" type="ORF">UFOPK3785_02033</name>
    <name evidence="5" type="ORF">UFOPK4371_01398</name>
</gene>
<dbReference type="EMBL" id="CAFAAD010000139">
    <property type="protein sequence ID" value="CAB4801477.1"/>
    <property type="molecule type" value="Genomic_DNA"/>
</dbReference>
<evidence type="ECO:0000313" key="5">
    <source>
        <dbReference type="EMBL" id="CAB5078201.1"/>
    </source>
</evidence>
<dbReference type="InterPro" id="IPR010621">
    <property type="entry name" value="DUF1214"/>
</dbReference>
<evidence type="ECO:0000259" key="1">
    <source>
        <dbReference type="Pfam" id="PF06742"/>
    </source>
</evidence>
<dbReference type="EMBL" id="CAFBRD010000089">
    <property type="protein sequence ID" value="CAB5078201.1"/>
    <property type="molecule type" value="Genomic_DNA"/>
</dbReference>
<dbReference type="EMBL" id="CAFBNJ010000179">
    <property type="protein sequence ID" value="CAB4966624.1"/>
    <property type="molecule type" value="Genomic_DNA"/>
</dbReference>
<evidence type="ECO:0000313" key="2">
    <source>
        <dbReference type="EMBL" id="CAB4345016.1"/>
    </source>
</evidence>
<name>A0A6J5ZUU3_9ZZZZ</name>
<evidence type="ECO:0000313" key="3">
    <source>
        <dbReference type="EMBL" id="CAB4801477.1"/>
    </source>
</evidence>
<sequence>MNNDSLASQAWEDFAQTLDRLGKELASEPFPVGPRETAEGYRYLARLTPFGLQWALEFSDPDFPSFYRYDDDVTKWGGPNVDNRYLRATISGTDAYRITGNGANTHGFLFSLHQGDMQLGEFGVYGEFWHDQLVTDEDGNFELILSPTNTTNAANWMALDPNARIVSIREYFNDWSIEKPGDYQIEKIGNEGQSKPPLTDSEIAQNIKTAQVWIESSLRFWNSYVTNARSSSEINTITPAGSALGGATDIAYGSGFCSIGDDEAFVIEGEAPDAWTWNFLLYNGGWFESLDIATRTCSRNGTQLTIDADGRFRIVVSHTDPGVANWLDTSGLHDTMVTYRFIRTTTSPVPSGRVVQLADLAEALHPDTKPFTTEQRRAEIIIRQHHISSRFRR</sequence>